<dbReference type="PANTHER" id="PTHR43128:SF16">
    <property type="entry name" value="L-LACTATE DEHYDROGENASE"/>
    <property type="match status" value="1"/>
</dbReference>
<dbReference type="eggNOG" id="COG0039">
    <property type="taxonomic scope" value="Bacteria"/>
</dbReference>
<dbReference type="Gene3D" id="3.90.110.10">
    <property type="entry name" value="Lactate dehydrogenase/glycoside hydrolase, family 4, C-terminal"/>
    <property type="match status" value="1"/>
</dbReference>
<comment type="function">
    <text evidence="1">Catalyzes the reversible oxidation of malate to oxaloacetate.</text>
</comment>
<dbReference type="GO" id="GO:0004459">
    <property type="term" value="F:L-lactate dehydrogenase (NAD+) activity"/>
    <property type="evidence" value="ECO:0007669"/>
    <property type="project" value="InterPro"/>
</dbReference>
<dbReference type="PROSITE" id="PS00064">
    <property type="entry name" value="L_LDH"/>
    <property type="match status" value="1"/>
</dbReference>
<dbReference type="Proteomes" id="UP000009073">
    <property type="component" value="Chromosome"/>
</dbReference>
<dbReference type="PIRSF" id="PIRSF000102">
    <property type="entry name" value="Lac_mal_DH"/>
    <property type="match status" value="1"/>
</dbReference>
<protein>
    <submittedName>
        <fullName evidence="10">Lactate/malate dehydrogenase</fullName>
    </submittedName>
</protein>
<sequence>MTHPKIAIIGCGAIGTTLAYSLLLRHPHLDIALVNRNPQKSWAKAFDMSHCSPELPDRTIRSETPEECTGADVIVMTAGALPRENGTRADVLKDNVAIFQTLLPTLARNNPHAVLINITNPVDAMAYAAGKITGYPSERVIGTGTELDSMRLRHFTAQVLDLNATELKIQVIGEHGDSMVPLWSLATYRGQSLREICPALDEELKATLLHQTKRAGWDIRLAGEHSCYGIAFSATRIVETILGHSFAPIKISAEIQDEYGLSGTFLSLPTQLNLRGIESRIMPSLSSSERSQLEQSAKIVKKQLDDVDKLL</sequence>
<evidence type="ECO:0000256" key="5">
    <source>
        <dbReference type="PIRSR" id="PIRSR000102-2"/>
    </source>
</evidence>
<proteinExistence type="inferred from homology"/>
<dbReference type="SMR" id="C4LFJ3"/>
<dbReference type="GO" id="GO:0006089">
    <property type="term" value="P:lactate metabolic process"/>
    <property type="evidence" value="ECO:0007669"/>
    <property type="project" value="TreeGrafter"/>
</dbReference>
<feature type="domain" description="Lactate/malate dehydrogenase N-terminal" evidence="8">
    <location>
        <begin position="5"/>
        <end position="142"/>
    </location>
</feature>
<dbReference type="PRINTS" id="PR00086">
    <property type="entry name" value="LLDHDRGNASE"/>
</dbReference>
<dbReference type="InterPro" id="IPR015955">
    <property type="entry name" value="Lactate_DH/Glyco_Ohase_4_C"/>
</dbReference>
<feature type="binding site" evidence="6">
    <location>
        <begin position="10"/>
        <end position="15"/>
    </location>
    <ligand>
        <name>NAD(+)</name>
        <dbReference type="ChEBI" id="CHEBI:57540"/>
    </ligand>
</feature>
<dbReference type="InterPro" id="IPR001557">
    <property type="entry name" value="L-lactate/malate_DH"/>
</dbReference>
<evidence type="ECO:0000259" key="8">
    <source>
        <dbReference type="Pfam" id="PF00056"/>
    </source>
</evidence>
<keyword evidence="2 7" id="KW-0560">Oxidoreductase</keyword>
<dbReference type="PANTHER" id="PTHR43128">
    <property type="entry name" value="L-2-HYDROXYCARBOXYLATE DEHYDROGENASE (NAD(P)(+))"/>
    <property type="match status" value="1"/>
</dbReference>
<dbReference type="Pfam" id="PF02866">
    <property type="entry name" value="Ldh_1_C"/>
    <property type="match status" value="1"/>
</dbReference>
<dbReference type="InterPro" id="IPR001236">
    <property type="entry name" value="Lactate/malate_DH_N"/>
</dbReference>
<dbReference type="EMBL" id="CP001616">
    <property type="protein sequence ID" value="ACQ93360.1"/>
    <property type="molecule type" value="Genomic_DNA"/>
</dbReference>
<feature type="binding site" evidence="5">
    <location>
        <position position="83"/>
    </location>
    <ligand>
        <name>substrate</name>
    </ligand>
</feature>
<feature type="active site" description="Proton acceptor" evidence="4">
    <location>
        <position position="175"/>
    </location>
</feature>
<keyword evidence="3 6" id="KW-0520">NAD</keyword>
<evidence type="ECO:0000256" key="2">
    <source>
        <dbReference type="ARBA" id="ARBA00023002"/>
    </source>
</evidence>
<comment type="similarity">
    <text evidence="7">Belongs to the LDH/MDH superfamily.</text>
</comment>
<feature type="domain" description="Lactate/malate dehydrogenase C-terminal" evidence="9">
    <location>
        <begin position="145"/>
        <end position="308"/>
    </location>
</feature>
<dbReference type="InterPro" id="IPR022383">
    <property type="entry name" value="Lactate/malate_DH_C"/>
</dbReference>
<feature type="binding site" evidence="5">
    <location>
        <position position="88"/>
    </location>
    <ligand>
        <name>substrate</name>
    </ligand>
</feature>
<dbReference type="Gene3D" id="3.40.50.720">
    <property type="entry name" value="NAD(P)-binding Rossmann-like Domain"/>
    <property type="match status" value="1"/>
</dbReference>
<feature type="binding site" evidence="5">
    <location>
        <position position="120"/>
    </location>
    <ligand>
        <name>substrate</name>
    </ligand>
</feature>
<feature type="binding site" evidence="6">
    <location>
        <position position="95"/>
    </location>
    <ligand>
        <name>NAD(+)</name>
        <dbReference type="ChEBI" id="CHEBI:57540"/>
    </ligand>
</feature>
<reference evidence="10 11" key="2">
    <citation type="journal article" date="2011" name="Stand. Genomic Sci.">
        <title>Complete genome sequence of Tolumonas auensis type strain (TA 4).</title>
        <authorList>
            <person name="Chertkov O."/>
            <person name="Copeland A."/>
            <person name="Lucas S."/>
            <person name="Lapidus A."/>
            <person name="Berry K.W."/>
            <person name="Detter J.C."/>
            <person name="Del Rio T.G."/>
            <person name="Hammon N."/>
            <person name="Dalin E."/>
            <person name="Tice H."/>
            <person name="Pitluck S."/>
            <person name="Richardson P."/>
            <person name="Bruce D."/>
            <person name="Goodwin L."/>
            <person name="Han C."/>
            <person name="Tapia R."/>
            <person name="Saunders E."/>
            <person name="Schmutz J."/>
            <person name="Brettin T."/>
            <person name="Larimer F."/>
            <person name="Land M."/>
            <person name="Hauser L."/>
            <person name="Spring S."/>
            <person name="Rohde M."/>
            <person name="Kyrpides N.C."/>
            <person name="Ivanova N."/>
            <person name="Goker M."/>
            <person name="Beller H.R."/>
            <person name="Klenk H.P."/>
            <person name="Woyke T."/>
        </authorList>
    </citation>
    <scope>NUCLEOTIDE SEQUENCE [LARGE SCALE GENOMIC DNA]</scope>
    <source>
        <strain evidence="11">DSM 9187 / TA4</strain>
    </source>
</reference>
<keyword evidence="11" id="KW-1185">Reference proteome</keyword>
<evidence type="ECO:0000313" key="10">
    <source>
        <dbReference type="EMBL" id="ACQ93360.1"/>
    </source>
</evidence>
<organism evidence="10 11">
    <name type="scientific">Tolumonas auensis (strain DSM 9187 / NBRC 110442 / TA 4)</name>
    <dbReference type="NCBI Taxonomy" id="595494"/>
    <lineage>
        <taxon>Bacteria</taxon>
        <taxon>Pseudomonadati</taxon>
        <taxon>Pseudomonadota</taxon>
        <taxon>Gammaproteobacteria</taxon>
        <taxon>Aeromonadales</taxon>
        <taxon>Aeromonadaceae</taxon>
        <taxon>Tolumonas</taxon>
    </lineage>
</organism>
<dbReference type="RefSeq" id="WP_015878831.1">
    <property type="nucleotide sequence ID" value="NC_012691.1"/>
</dbReference>
<dbReference type="HOGENOM" id="CLU_045401_1_1_6"/>
<dbReference type="STRING" id="595494.Tola_1750"/>
<evidence type="ECO:0000259" key="9">
    <source>
        <dbReference type="Pfam" id="PF02866"/>
    </source>
</evidence>
<accession>C4LFJ3</accession>
<dbReference type="AlphaFoldDB" id="C4LFJ3"/>
<feature type="binding site" evidence="6">
    <location>
        <begin position="118"/>
        <end position="120"/>
    </location>
    <ligand>
        <name>NAD(+)</name>
        <dbReference type="ChEBI" id="CHEBI:57540"/>
    </ligand>
</feature>
<reference evidence="11" key="1">
    <citation type="submission" date="2009-05" db="EMBL/GenBank/DDBJ databases">
        <title>Complete sequence of Tolumonas auensis DSM 9187.</title>
        <authorList>
            <consortium name="US DOE Joint Genome Institute"/>
            <person name="Lucas S."/>
            <person name="Copeland A."/>
            <person name="Lapidus A."/>
            <person name="Glavina del Rio T."/>
            <person name="Tice H."/>
            <person name="Bruce D."/>
            <person name="Goodwin L."/>
            <person name="Pitluck S."/>
            <person name="Chertkov O."/>
            <person name="Brettin T."/>
            <person name="Detter J.C."/>
            <person name="Han C."/>
            <person name="Larimer F."/>
            <person name="Land M."/>
            <person name="Hauser L."/>
            <person name="Kyrpides N."/>
            <person name="Mikhailova N."/>
            <person name="Spring S."/>
            <person name="Beller H."/>
        </authorList>
    </citation>
    <scope>NUCLEOTIDE SEQUENCE [LARGE SCALE GENOMIC DNA]</scope>
    <source>
        <strain evidence="11">DSM 9187 / TA4</strain>
    </source>
</reference>
<gene>
    <name evidence="10" type="ordered locus">Tola_1750</name>
</gene>
<evidence type="ECO:0000256" key="6">
    <source>
        <dbReference type="PIRSR" id="PIRSR000102-3"/>
    </source>
</evidence>
<evidence type="ECO:0000313" key="11">
    <source>
        <dbReference type="Proteomes" id="UP000009073"/>
    </source>
</evidence>
<evidence type="ECO:0000256" key="4">
    <source>
        <dbReference type="PIRSR" id="PIRSR000102-1"/>
    </source>
</evidence>
<name>C4LFJ3_TOLAT</name>
<evidence type="ECO:0000256" key="3">
    <source>
        <dbReference type="ARBA" id="ARBA00023027"/>
    </source>
</evidence>
<evidence type="ECO:0000256" key="7">
    <source>
        <dbReference type="RuleBase" id="RU003369"/>
    </source>
</evidence>
<dbReference type="KEGG" id="tau:Tola_1750"/>
<dbReference type="InterPro" id="IPR018177">
    <property type="entry name" value="L-lactate_DH_AS"/>
</dbReference>
<feature type="binding site" evidence="5">
    <location>
        <position position="151"/>
    </location>
    <ligand>
        <name>substrate</name>
    </ligand>
</feature>
<dbReference type="InterPro" id="IPR036291">
    <property type="entry name" value="NAD(P)-bd_dom_sf"/>
</dbReference>
<evidence type="ECO:0000256" key="1">
    <source>
        <dbReference type="ARBA" id="ARBA00003966"/>
    </source>
</evidence>
<dbReference type="Pfam" id="PF00056">
    <property type="entry name" value="Ldh_1_N"/>
    <property type="match status" value="1"/>
</dbReference>
<dbReference type="SUPFAM" id="SSF51735">
    <property type="entry name" value="NAD(P)-binding Rossmann-fold domains"/>
    <property type="match status" value="1"/>
</dbReference>
<dbReference type="SUPFAM" id="SSF56327">
    <property type="entry name" value="LDH C-terminal domain-like"/>
    <property type="match status" value="1"/>
</dbReference>